<feature type="signal peptide" evidence="4">
    <location>
        <begin position="1"/>
        <end position="19"/>
    </location>
</feature>
<proteinExistence type="inferred from homology"/>
<sequence>MAKLVMLLVLCILPAIAMAARRSNIGKNTMVVQGSTYCDICKFGFETPESSYFIPGISLSLYILSFCFQCATVKLSCKDRKTMEEVYTDKAVSDKEGKYKFIVHDDHRDQMCDVLLVKSSDKTCSKISVGREKSRVILNHYSGIASQIRHANNMGFEKEVSDVFCSALFQKYMVDEDEDDIKNHL</sequence>
<reference evidence="5 6" key="1">
    <citation type="submission" date="2020-09" db="EMBL/GenBank/DDBJ databases">
        <authorList>
            <person name="Ashkenazy H."/>
        </authorList>
    </citation>
    <scope>NUCLEOTIDE SEQUENCE [LARGE SCALE GENOMIC DNA]</scope>
    <source>
        <strain evidence="6">cv. Cdm-0</strain>
    </source>
</reference>
<name>A0A7G2E8A5_ARATH</name>
<comment type="similarity">
    <text evidence="1">Belongs to the Ole e I family.</text>
</comment>
<dbReference type="PANTHER" id="PTHR31614">
    <property type="entry name" value="PROTEIN DOWNSTREAM OF FLC-RELATED"/>
    <property type="match status" value="1"/>
</dbReference>
<keyword evidence="2" id="KW-1015">Disulfide bond</keyword>
<keyword evidence="4" id="KW-0732">Signal</keyword>
<feature type="transmembrane region" description="Helical" evidence="3">
    <location>
        <begin position="52"/>
        <end position="73"/>
    </location>
</feature>
<keyword evidence="3" id="KW-0472">Membrane</keyword>
<evidence type="ECO:0000256" key="4">
    <source>
        <dbReference type="SAM" id="SignalP"/>
    </source>
</evidence>
<evidence type="ECO:0000256" key="3">
    <source>
        <dbReference type="SAM" id="Phobius"/>
    </source>
</evidence>
<dbReference type="PROSITE" id="PS00430">
    <property type="entry name" value="TONB_DEPENDENT_REC_1"/>
    <property type="match status" value="1"/>
</dbReference>
<dbReference type="PANTHER" id="PTHR31614:SF26">
    <property type="entry name" value="PUTATIVE-RELATED"/>
    <property type="match status" value="1"/>
</dbReference>
<evidence type="ECO:0000256" key="1">
    <source>
        <dbReference type="ARBA" id="ARBA00010049"/>
    </source>
</evidence>
<dbReference type="EMBL" id="LR881466">
    <property type="protein sequence ID" value="CAD5317519.1"/>
    <property type="molecule type" value="Genomic_DNA"/>
</dbReference>
<feature type="chain" id="PRO_5028994755" evidence="4">
    <location>
        <begin position="20"/>
        <end position="185"/>
    </location>
</feature>
<accession>A0A7G2E8A5</accession>
<dbReference type="Proteomes" id="UP000516314">
    <property type="component" value="Chromosome 1"/>
</dbReference>
<keyword evidence="3" id="KW-0812">Transmembrane</keyword>
<protein>
    <submittedName>
        <fullName evidence="5">(thale cress) hypothetical protein</fullName>
    </submittedName>
</protein>
<organism evidence="5 6">
    <name type="scientific">Arabidopsis thaliana</name>
    <name type="common">Mouse-ear cress</name>
    <dbReference type="NCBI Taxonomy" id="3702"/>
    <lineage>
        <taxon>Eukaryota</taxon>
        <taxon>Viridiplantae</taxon>
        <taxon>Streptophyta</taxon>
        <taxon>Embryophyta</taxon>
        <taxon>Tracheophyta</taxon>
        <taxon>Spermatophyta</taxon>
        <taxon>Magnoliopsida</taxon>
        <taxon>eudicotyledons</taxon>
        <taxon>Gunneridae</taxon>
        <taxon>Pentapetalae</taxon>
        <taxon>rosids</taxon>
        <taxon>malvids</taxon>
        <taxon>Brassicales</taxon>
        <taxon>Brassicaceae</taxon>
        <taxon>Camelineae</taxon>
        <taxon>Arabidopsis</taxon>
    </lineage>
</organism>
<dbReference type="AlphaFoldDB" id="A0A7G2E8A5"/>
<evidence type="ECO:0000256" key="2">
    <source>
        <dbReference type="ARBA" id="ARBA00023157"/>
    </source>
</evidence>
<evidence type="ECO:0000313" key="6">
    <source>
        <dbReference type="Proteomes" id="UP000516314"/>
    </source>
</evidence>
<dbReference type="Pfam" id="PF01190">
    <property type="entry name" value="Pollen_Ole_e_1"/>
    <property type="match status" value="1"/>
</dbReference>
<dbReference type="InterPro" id="IPR006041">
    <property type="entry name" value="Pollen_Ole_e1_allergen"/>
</dbReference>
<keyword evidence="3" id="KW-1133">Transmembrane helix</keyword>
<gene>
    <name evidence="5" type="ORF">AT9943_LOCUS5795</name>
</gene>
<dbReference type="InterPro" id="IPR010916">
    <property type="entry name" value="TonB_box_CS"/>
</dbReference>
<evidence type="ECO:0000313" key="5">
    <source>
        <dbReference type="EMBL" id="CAD5317519.1"/>
    </source>
</evidence>